<sequence>MKWIVGLVVGLLALVALLVVVGLLLPEKHRVSESARFRVSTEQLWEIITNYSAYPTWRSGVRAVERLPDTNGHTVWKETDSHGEGIPYETVESIPNKRLVRRIADPKLPFGGTWTLELEAAPEGVTLTITEDGEVYNPVYRFVSRFIFGHTTNIHGYLNDLQTKVASKP</sequence>
<protein>
    <submittedName>
        <fullName evidence="1">SRPBCC family protein</fullName>
    </submittedName>
</protein>
<comment type="caution">
    <text evidence="1">The sequence shown here is derived from an EMBL/GenBank/DDBJ whole genome shotgun (WGS) entry which is preliminary data.</text>
</comment>
<dbReference type="CDD" id="cd07812">
    <property type="entry name" value="SRPBCC"/>
    <property type="match status" value="1"/>
</dbReference>
<dbReference type="Pfam" id="PF10604">
    <property type="entry name" value="Polyketide_cyc2"/>
    <property type="match status" value="1"/>
</dbReference>
<organism evidence="1 2">
    <name type="scientific">Undibacterium aquatile</name>
    <dbReference type="NCBI Taxonomy" id="1537398"/>
    <lineage>
        <taxon>Bacteria</taxon>
        <taxon>Pseudomonadati</taxon>
        <taxon>Pseudomonadota</taxon>
        <taxon>Betaproteobacteria</taxon>
        <taxon>Burkholderiales</taxon>
        <taxon>Oxalobacteraceae</taxon>
        <taxon>Undibacterium</taxon>
    </lineage>
</organism>
<dbReference type="RefSeq" id="WP_190476502.1">
    <property type="nucleotide sequence ID" value="NZ_JACOFT010000001.1"/>
</dbReference>
<dbReference type="SUPFAM" id="SSF55961">
    <property type="entry name" value="Bet v1-like"/>
    <property type="match status" value="1"/>
</dbReference>
<dbReference type="Proteomes" id="UP000637632">
    <property type="component" value="Unassembled WGS sequence"/>
</dbReference>
<dbReference type="EMBL" id="JACOFT010000001">
    <property type="protein sequence ID" value="MBC3809869.1"/>
    <property type="molecule type" value="Genomic_DNA"/>
</dbReference>
<name>A0ABR6XAA9_9BURK</name>
<dbReference type="Gene3D" id="3.30.530.20">
    <property type="match status" value="1"/>
</dbReference>
<evidence type="ECO:0000313" key="2">
    <source>
        <dbReference type="Proteomes" id="UP000637632"/>
    </source>
</evidence>
<gene>
    <name evidence="1" type="ORF">H8K26_00315</name>
</gene>
<evidence type="ECO:0000313" key="1">
    <source>
        <dbReference type="EMBL" id="MBC3809869.1"/>
    </source>
</evidence>
<proteinExistence type="predicted"/>
<dbReference type="InterPro" id="IPR023393">
    <property type="entry name" value="START-like_dom_sf"/>
</dbReference>
<keyword evidence="2" id="KW-1185">Reference proteome</keyword>
<dbReference type="InterPro" id="IPR019587">
    <property type="entry name" value="Polyketide_cyclase/dehydratase"/>
</dbReference>
<accession>A0ABR6XAA9</accession>
<reference evidence="1 2" key="1">
    <citation type="submission" date="2020-08" db="EMBL/GenBank/DDBJ databases">
        <title>Novel species isolated from subtropical streams in China.</title>
        <authorList>
            <person name="Lu H."/>
        </authorList>
    </citation>
    <scope>NUCLEOTIDE SEQUENCE [LARGE SCALE GENOMIC DNA]</scope>
    <source>
        <strain evidence="1 2">CCTCC AB 2015119</strain>
    </source>
</reference>